<evidence type="ECO:0000313" key="3">
    <source>
        <dbReference type="Proteomes" id="UP000433883"/>
    </source>
</evidence>
<dbReference type="PROSITE" id="PS50097">
    <property type="entry name" value="BTB"/>
    <property type="match status" value="1"/>
</dbReference>
<dbReference type="SMART" id="SM00225">
    <property type="entry name" value="BTB"/>
    <property type="match status" value="2"/>
</dbReference>
<feature type="domain" description="BTB" evidence="1">
    <location>
        <begin position="349"/>
        <end position="417"/>
    </location>
</feature>
<name>A0A8H3UH07_VENIN</name>
<dbReference type="PANTHER" id="PTHR47022:SF1">
    <property type="entry name" value="BTB AND MATH DOMAIN-CONTAINING PROTEIN 36-RELATED"/>
    <property type="match status" value="1"/>
</dbReference>
<dbReference type="InterPro" id="IPR000210">
    <property type="entry name" value="BTB/POZ_dom"/>
</dbReference>
<dbReference type="PANTHER" id="PTHR47022">
    <property type="entry name" value="BTB AND MATH DOMAIN-CONTAINING PROTEIN 36-RELATED"/>
    <property type="match status" value="1"/>
</dbReference>
<dbReference type="AlphaFoldDB" id="A0A8H3UH07"/>
<dbReference type="SUPFAM" id="SSF54695">
    <property type="entry name" value="POZ domain"/>
    <property type="match status" value="2"/>
</dbReference>
<dbReference type="EMBL" id="WNWQ01000377">
    <property type="protein sequence ID" value="KAE9969231.1"/>
    <property type="molecule type" value="Genomic_DNA"/>
</dbReference>
<sequence length="687" mass="77203">MATSYELKDTSTIPPLTKLCPNGDLTLSVEKDDGTILARYRVLKSTMCLASPVWRAMLTGPFLESGKDEIPLLDDDPEALLIMLHIAHLQMHKVPKTIDNQFFFNVVATVCDKYDTVAICRPFVDGWVKKFFAAESVITEFIGEPRYLQLDPRSWLWILWVFGYQTEFVKLVDKLQRVVATNEAGACFGFFDFPRGLRVPLDTNVPNILENLLNIRHIAIEQLLAVFYGYVDEVVQGHRCKTLLGFKGPGLAHSRCDFMPEMRKKLDDLYETIPSAVSNDQFLHLKKQWAKGPNNNNFAFVPITSSPPAKNSPASVFDMITAADGAPLPTPAVPPSSMPPSPIDLCVDSDLTLVVGEHRFRVSRNTLCMASPVWRAMLKGPFKEASQNEITLSDDDDPEALLTVLRIAHLKTYEVSRSLDLHQLVKMATICDKYDTVATCRPLIGEWVDSWIKSEQISGVFGFGNRFGRQTPTRNEEFLWVSWVFGYEQQFTELATSLQLMVSTNVDDVLFAPRTTGLFSQNLPIRLPGIIPSGIAESLLEVRQATVKAQLNVFYKFFDRVKAGNTCKSRVTGFALFGSPQRKHLDSCNALALGSLIRAFERFGECYSGRPTSLTDSISTVHWALATVGQCAYFEPAGEDQKEHWRCDLTVDMKKELEEVYKAVKSPVLDSHILHLRKQWAKGRTEP</sequence>
<dbReference type="Proteomes" id="UP000433883">
    <property type="component" value="Unassembled WGS sequence"/>
</dbReference>
<dbReference type="Gene3D" id="3.30.710.10">
    <property type="entry name" value="Potassium Channel Kv1.1, Chain A"/>
    <property type="match status" value="2"/>
</dbReference>
<evidence type="ECO:0000313" key="2">
    <source>
        <dbReference type="EMBL" id="KAE9969231.1"/>
    </source>
</evidence>
<dbReference type="InterPro" id="IPR011333">
    <property type="entry name" value="SKP1/BTB/POZ_sf"/>
</dbReference>
<proteinExistence type="predicted"/>
<protein>
    <recommendedName>
        <fullName evidence="1">BTB domain-containing protein</fullName>
    </recommendedName>
</protein>
<evidence type="ECO:0000259" key="1">
    <source>
        <dbReference type="PROSITE" id="PS50097"/>
    </source>
</evidence>
<comment type="caution">
    <text evidence="2">The sequence shown here is derived from an EMBL/GenBank/DDBJ whole genome shotgun (WGS) entry which is preliminary data.</text>
</comment>
<reference evidence="2 3" key="1">
    <citation type="submission" date="2019-11" db="EMBL/GenBank/DDBJ databases">
        <title>Venturia inaequalis Genome Resource.</title>
        <authorList>
            <person name="Lichtner F.J."/>
        </authorList>
    </citation>
    <scope>NUCLEOTIDE SEQUENCE [LARGE SCALE GENOMIC DNA]</scope>
    <source>
        <strain evidence="2">Bline_iso_100314</strain>
    </source>
</reference>
<accession>A0A8H3UH07</accession>
<gene>
    <name evidence="2" type="ORF">BLS_005450</name>
</gene>
<organism evidence="2 3">
    <name type="scientific">Venturia inaequalis</name>
    <name type="common">Apple scab fungus</name>
    <dbReference type="NCBI Taxonomy" id="5025"/>
    <lineage>
        <taxon>Eukaryota</taxon>
        <taxon>Fungi</taxon>
        <taxon>Dikarya</taxon>
        <taxon>Ascomycota</taxon>
        <taxon>Pezizomycotina</taxon>
        <taxon>Dothideomycetes</taxon>
        <taxon>Pleosporomycetidae</taxon>
        <taxon>Venturiales</taxon>
        <taxon>Venturiaceae</taxon>
        <taxon>Venturia</taxon>
    </lineage>
</organism>
<dbReference type="CDD" id="cd18186">
    <property type="entry name" value="BTB_POZ_ZBTB_KLHL-like"/>
    <property type="match status" value="1"/>
</dbReference>
<dbReference type="Pfam" id="PF00651">
    <property type="entry name" value="BTB"/>
    <property type="match status" value="1"/>
</dbReference>